<dbReference type="AlphaFoldDB" id="A0A6A5ZBA3"/>
<keyword evidence="3" id="KW-1185">Reference proteome</keyword>
<dbReference type="OrthoDB" id="422736at2759"/>
<feature type="region of interest" description="Disordered" evidence="1">
    <location>
        <begin position="641"/>
        <end position="761"/>
    </location>
</feature>
<sequence>MAGDALEPMPMSPQSARGIVGAVIQWLRSRRGRVIALTAVFMLVFATATGVRHSQSLSSSYQSLSSSISTNYHLPSWRPHLPNLPSIIGSPLKTSNTTRELENGELKTVPQQLNKKTANFHLLMPSLRDDDDFCKTSLSAMLLNYPPPTIINMFQTFPSQLEREKARLKSVLEYLDNKKLVNDEDLVLVVDGHDTWFQLPSDVMIRQYKGLIAESNRRLLQQYGYNAQNVQKFNETIIFGAEKKCEGEDLACRHAPESILPENIYGAVTEPGEIVHTRARFLDAGNVMGPAKDMRRLYDAAVKNFNAENSQAGTGQSVLSTMLGEQELARQSQRGPVKSKTSKWFDWFVDGTIGRPKSNAAEEEVKVNTTIEDPSRQYEFSIGLDYTHTLFQPLVYAADDELVALPHDNTTDLSAFERPNTPTATLSRIPNALLSAKPPFWTPDLSKNNPSPNAKSAFIEPLAINKDLDKLKRRETTWSEIDLLQNTYTGAIPAAFHLNLAPQTLKGPDKRDSDADPRLPDVRANEVPRANINWTELWYAPYARALLRKYFRTPMSPIGYHNVAVGGDRMWDMRGGRGGVWTEKDNMWLPWGEIDGVCGTLDQLKKAFGDGKGVWLHEKDSGAEQERLKVEKEMKERIAEAKKKAAEKAKEQKEKEDKEKAEAESKKQKEQAEKEKQEAAQTTDEEKLEEETGVEQGKQTEQTGDEQTKQPEQKGDAQKEQKAAAETTDKEKIEEETGNEPEGVNTGAKAGTKKEGRRWIA</sequence>
<evidence type="ECO:0000256" key="1">
    <source>
        <dbReference type="SAM" id="MobiDB-lite"/>
    </source>
</evidence>
<feature type="compositionally biased region" description="Basic and acidic residues" evidence="1">
    <location>
        <begin position="641"/>
        <end position="678"/>
    </location>
</feature>
<dbReference type="EMBL" id="ML977321">
    <property type="protein sequence ID" value="KAF2116183.1"/>
    <property type="molecule type" value="Genomic_DNA"/>
</dbReference>
<proteinExistence type="predicted"/>
<protein>
    <submittedName>
        <fullName evidence="2">Uncharacterized protein</fullName>
    </submittedName>
</protein>
<dbReference type="PANTHER" id="PTHR36587:SF2">
    <property type="entry name" value="EXPRESSION SITE-ASSOCIATED GENE 3 (ESAG3)-LIKE PROTEIN"/>
    <property type="match status" value="1"/>
</dbReference>
<feature type="compositionally biased region" description="Basic and acidic residues" evidence="1">
    <location>
        <begin position="752"/>
        <end position="761"/>
    </location>
</feature>
<dbReference type="CDD" id="cd22997">
    <property type="entry name" value="GT_LH"/>
    <property type="match status" value="1"/>
</dbReference>
<organism evidence="2 3">
    <name type="scientific">Lophiotrema nucula</name>
    <dbReference type="NCBI Taxonomy" id="690887"/>
    <lineage>
        <taxon>Eukaryota</taxon>
        <taxon>Fungi</taxon>
        <taxon>Dikarya</taxon>
        <taxon>Ascomycota</taxon>
        <taxon>Pezizomycotina</taxon>
        <taxon>Dothideomycetes</taxon>
        <taxon>Pleosporomycetidae</taxon>
        <taxon>Pleosporales</taxon>
        <taxon>Lophiotremataceae</taxon>
        <taxon>Lophiotrema</taxon>
    </lineage>
</organism>
<gene>
    <name evidence="2" type="ORF">BDV96DRAFT_573517</name>
</gene>
<dbReference type="Proteomes" id="UP000799770">
    <property type="component" value="Unassembled WGS sequence"/>
</dbReference>
<evidence type="ECO:0000313" key="3">
    <source>
        <dbReference type="Proteomes" id="UP000799770"/>
    </source>
</evidence>
<reference evidence="2" key="1">
    <citation type="journal article" date="2020" name="Stud. Mycol.">
        <title>101 Dothideomycetes genomes: a test case for predicting lifestyles and emergence of pathogens.</title>
        <authorList>
            <person name="Haridas S."/>
            <person name="Albert R."/>
            <person name="Binder M."/>
            <person name="Bloem J."/>
            <person name="Labutti K."/>
            <person name="Salamov A."/>
            <person name="Andreopoulos B."/>
            <person name="Baker S."/>
            <person name="Barry K."/>
            <person name="Bills G."/>
            <person name="Bluhm B."/>
            <person name="Cannon C."/>
            <person name="Castanera R."/>
            <person name="Culley D."/>
            <person name="Daum C."/>
            <person name="Ezra D."/>
            <person name="Gonzalez J."/>
            <person name="Henrissat B."/>
            <person name="Kuo A."/>
            <person name="Liang C."/>
            <person name="Lipzen A."/>
            <person name="Lutzoni F."/>
            <person name="Magnuson J."/>
            <person name="Mondo S."/>
            <person name="Nolan M."/>
            <person name="Ohm R."/>
            <person name="Pangilinan J."/>
            <person name="Park H.-J."/>
            <person name="Ramirez L."/>
            <person name="Alfaro M."/>
            <person name="Sun H."/>
            <person name="Tritt A."/>
            <person name="Yoshinaga Y."/>
            <person name="Zwiers L.-H."/>
            <person name="Turgeon B."/>
            <person name="Goodwin S."/>
            <person name="Spatafora J."/>
            <person name="Crous P."/>
            <person name="Grigoriev I."/>
        </authorList>
    </citation>
    <scope>NUCLEOTIDE SEQUENCE</scope>
    <source>
        <strain evidence="2">CBS 627.86</strain>
    </source>
</reference>
<feature type="compositionally biased region" description="Basic and acidic residues" evidence="1">
    <location>
        <begin position="706"/>
        <end position="735"/>
    </location>
</feature>
<name>A0A6A5ZBA3_9PLEO</name>
<dbReference type="PANTHER" id="PTHR36587">
    <property type="entry name" value="EXPRESSION SITE-ASSOCIATED GENE 3 (ESAG3)-LIKE PROTEIN"/>
    <property type="match status" value="1"/>
</dbReference>
<accession>A0A6A5ZBA3</accession>
<evidence type="ECO:0000313" key="2">
    <source>
        <dbReference type="EMBL" id="KAF2116183.1"/>
    </source>
</evidence>